<protein>
    <submittedName>
        <fullName evidence="1">Sirohydrochlorin cobaltochelatase CbiKC</fullName>
        <ecNumber evidence="1">4.99.1.3</ecNumber>
    </submittedName>
</protein>
<dbReference type="RefSeq" id="WP_152076764.1">
    <property type="nucleotide sequence ID" value="NZ_CAAKNU010000106.1"/>
</dbReference>
<dbReference type="GO" id="GO:0019251">
    <property type="term" value="P:anaerobic cobalamin biosynthetic process"/>
    <property type="evidence" value="ECO:0007669"/>
    <property type="project" value="InterPro"/>
</dbReference>
<keyword evidence="1" id="KW-0456">Lyase</keyword>
<reference evidence="1 2" key="1">
    <citation type="submission" date="2019-10" db="EMBL/GenBank/DDBJ databases">
        <authorList>
            <person name="Wolf R A."/>
        </authorList>
    </citation>
    <scope>NUCLEOTIDE SEQUENCE [LARGE SCALE GENOMIC DNA]</scope>
    <source>
        <strain evidence="1">Collinsella_aerofaciens_MC2</strain>
    </source>
</reference>
<dbReference type="AlphaFoldDB" id="A0A5K1J8C7"/>
<dbReference type="SUPFAM" id="SSF53800">
    <property type="entry name" value="Chelatase"/>
    <property type="match status" value="1"/>
</dbReference>
<dbReference type="GO" id="GO:0016852">
    <property type="term" value="F:sirohydrochlorin cobaltochelatase activity"/>
    <property type="evidence" value="ECO:0007669"/>
    <property type="project" value="UniProtKB-EC"/>
</dbReference>
<evidence type="ECO:0000313" key="1">
    <source>
        <dbReference type="EMBL" id="VWL99362.1"/>
    </source>
</evidence>
<dbReference type="EC" id="4.99.1.3" evidence="1"/>
<dbReference type="Pfam" id="PF06180">
    <property type="entry name" value="CbiK"/>
    <property type="match status" value="1"/>
</dbReference>
<evidence type="ECO:0000313" key="2">
    <source>
        <dbReference type="Proteomes" id="UP000361836"/>
    </source>
</evidence>
<accession>A0A5K1J8C7</accession>
<gene>
    <name evidence="1" type="primary">cbiKc</name>
    <name evidence="1" type="ORF">KCJAJFAP_00592</name>
</gene>
<dbReference type="Gene3D" id="3.40.50.1400">
    <property type="match status" value="2"/>
</dbReference>
<organism evidence="1 2">
    <name type="scientific">Collinsella aerofaciens</name>
    <dbReference type="NCBI Taxonomy" id="74426"/>
    <lineage>
        <taxon>Bacteria</taxon>
        <taxon>Bacillati</taxon>
        <taxon>Actinomycetota</taxon>
        <taxon>Coriobacteriia</taxon>
        <taxon>Coriobacteriales</taxon>
        <taxon>Coriobacteriaceae</taxon>
        <taxon>Collinsella</taxon>
    </lineage>
</organism>
<proteinExistence type="predicted"/>
<name>A0A5K1J8C7_9ACTN</name>
<dbReference type="InterPro" id="IPR010388">
    <property type="entry name" value="Anaerobic_Co-chelatase"/>
</dbReference>
<keyword evidence="2" id="KW-1185">Reference proteome</keyword>
<sequence>MTDALTEMSGAAGAVTPHEVSRVDTVVFAVYGTTRAQARLAAIEPVFRAVSGAVDVPCELAFCGPAVCRLLARCGEPAPELERVLEQVADAGARRVAIVSGMVIDGWAQANLHERVGAAAERLGLKAVVGAPLLSDATDVDCLAAALMGEWRPRPGTVTLFVGHGIGGPAGSDYARPRDAFDAYAALSVAFARVGRDDLAVACLSDGPSAALQAVRGLAEPGATVRLVPLMLSAGRHVLKNVGGSDDRSWSSVLAAADYVPQLCDCGLGEVATVRELYAHHARALFATNE</sequence>
<dbReference type="Proteomes" id="UP000361836">
    <property type="component" value="Unassembled WGS sequence"/>
</dbReference>
<dbReference type="EMBL" id="CABWIE010000030">
    <property type="protein sequence ID" value="VWL99362.1"/>
    <property type="molecule type" value="Genomic_DNA"/>
</dbReference>